<evidence type="ECO:0000256" key="1">
    <source>
        <dbReference type="SAM" id="SignalP"/>
    </source>
</evidence>
<name>A0A836C8L0_9STRA</name>
<dbReference type="Proteomes" id="UP000664859">
    <property type="component" value="Unassembled WGS sequence"/>
</dbReference>
<evidence type="ECO:0000313" key="3">
    <source>
        <dbReference type="Proteomes" id="UP000664859"/>
    </source>
</evidence>
<feature type="signal peptide" evidence="1">
    <location>
        <begin position="1"/>
        <end position="24"/>
    </location>
</feature>
<organism evidence="2 3">
    <name type="scientific">Tribonema minus</name>
    <dbReference type="NCBI Taxonomy" id="303371"/>
    <lineage>
        <taxon>Eukaryota</taxon>
        <taxon>Sar</taxon>
        <taxon>Stramenopiles</taxon>
        <taxon>Ochrophyta</taxon>
        <taxon>PX clade</taxon>
        <taxon>Xanthophyceae</taxon>
        <taxon>Tribonematales</taxon>
        <taxon>Tribonemataceae</taxon>
        <taxon>Tribonema</taxon>
    </lineage>
</organism>
<accession>A0A836C8L0</accession>
<gene>
    <name evidence="2" type="ORF">JKP88DRAFT_283342</name>
</gene>
<protein>
    <submittedName>
        <fullName evidence="2">Uncharacterized protein</fullName>
    </submittedName>
</protein>
<keyword evidence="3" id="KW-1185">Reference proteome</keyword>
<comment type="caution">
    <text evidence="2">The sequence shown here is derived from an EMBL/GenBank/DDBJ whole genome shotgun (WGS) entry which is preliminary data.</text>
</comment>
<reference evidence="2" key="1">
    <citation type="submission" date="2021-02" db="EMBL/GenBank/DDBJ databases">
        <title>First Annotated Genome of the Yellow-green Alga Tribonema minus.</title>
        <authorList>
            <person name="Mahan K.M."/>
        </authorList>
    </citation>
    <scope>NUCLEOTIDE SEQUENCE</scope>
    <source>
        <strain evidence="2">UTEX B ZZ1240</strain>
    </source>
</reference>
<keyword evidence="1" id="KW-0732">Signal</keyword>
<proteinExistence type="predicted"/>
<dbReference type="AlphaFoldDB" id="A0A836C8L0"/>
<evidence type="ECO:0000313" key="2">
    <source>
        <dbReference type="EMBL" id="KAG5175853.1"/>
    </source>
</evidence>
<feature type="chain" id="PRO_5032644676" evidence="1">
    <location>
        <begin position="25"/>
        <end position="87"/>
    </location>
</feature>
<dbReference type="EMBL" id="JAFCMP010000545">
    <property type="protein sequence ID" value="KAG5175853.1"/>
    <property type="molecule type" value="Genomic_DNA"/>
</dbReference>
<sequence>MKSEASMILLVVCLALAMIGSANAACVRGASEGGAARSLRGANEGGKDGGSLRKLFTVGGATDCWGKDTYCLCGTSEDAAVLPRAIT</sequence>